<dbReference type="RefSeq" id="WP_022863637.1">
    <property type="nucleotide sequence ID" value="NZ_ATVG01000013.1"/>
</dbReference>
<organism evidence="1 2">
    <name type="scientific">Corynebacterium massiliense DSM 45435</name>
    <dbReference type="NCBI Taxonomy" id="1121364"/>
    <lineage>
        <taxon>Bacteria</taxon>
        <taxon>Bacillati</taxon>
        <taxon>Actinomycetota</taxon>
        <taxon>Actinomycetes</taxon>
        <taxon>Mycobacteriales</taxon>
        <taxon>Corynebacteriaceae</taxon>
        <taxon>Corynebacterium</taxon>
    </lineage>
</organism>
<dbReference type="EMBL" id="CP063189">
    <property type="protein sequence ID" value="WCZ32036.1"/>
    <property type="molecule type" value="Genomic_DNA"/>
</dbReference>
<evidence type="ECO:0000313" key="1">
    <source>
        <dbReference type="EMBL" id="WCZ32036.1"/>
    </source>
</evidence>
<accession>A0ABY7U6M2</accession>
<keyword evidence="2" id="KW-1185">Reference proteome</keyword>
<sequence length="158" mass="16409">MGIFKSAAKSGFSLKKDKEVSKGRTKLASTLLRLPVGLFVVNSGINKLGLKGEGAEGLQGMAATGIPAVNELDADTFAKAIAYSEIGIGSALIAPFIPNRLAGLVLTTFGSGLLTMYFGNDENTEDDGIRPSQKGLPLAKDSWLVAIGAALMALPNQK</sequence>
<name>A0ABY7U6M2_9CORY</name>
<proteinExistence type="predicted"/>
<protein>
    <recommendedName>
        <fullName evidence="3">DoxX family protein</fullName>
    </recommendedName>
</protein>
<reference evidence="1 2" key="1">
    <citation type="submission" date="2020-10" db="EMBL/GenBank/DDBJ databases">
        <title>Complete genome sequence of Corynebacterium massiliense DSM 45435, type strain of Corynebacterium massiliense.</title>
        <authorList>
            <person name="Busche T."/>
            <person name="Kalinowski J."/>
            <person name="Ruckert C."/>
        </authorList>
    </citation>
    <scope>NUCLEOTIDE SEQUENCE [LARGE SCALE GENOMIC DNA]</scope>
    <source>
        <strain evidence="1 2">DSM 45435</strain>
    </source>
</reference>
<evidence type="ECO:0008006" key="3">
    <source>
        <dbReference type="Google" id="ProtNLM"/>
    </source>
</evidence>
<dbReference type="Proteomes" id="UP001220064">
    <property type="component" value="Chromosome"/>
</dbReference>
<evidence type="ECO:0000313" key="2">
    <source>
        <dbReference type="Proteomes" id="UP001220064"/>
    </source>
</evidence>
<gene>
    <name evidence="1" type="ORF">CMASS_02890</name>
</gene>